<dbReference type="Proteomes" id="UP001085076">
    <property type="component" value="Miscellaneous, Linkage group lg03"/>
</dbReference>
<gene>
    <name evidence="2" type="ORF">J5N97_014151</name>
</gene>
<reference evidence="2" key="2">
    <citation type="journal article" date="2022" name="Hortic Res">
        <title>The genome of Dioscorea zingiberensis sheds light on the biosynthesis, origin and evolution of the medicinally important diosgenin saponins.</title>
        <authorList>
            <person name="Li Y."/>
            <person name="Tan C."/>
            <person name="Li Z."/>
            <person name="Guo J."/>
            <person name="Li S."/>
            <person name="Chen X."/>
            <person name="Wang C."/>
            <person name="Dai X."/>
            <person name="Yang H."/>
            <person name="Song W."/>
            <person name="Hou L."/>
            <person name="Xu J."/>
            <person name="Tong Z."/>
            <person name="Xu A."/>
            <person name="Yuan X."/>
            <person name="Wang W."/>
            <person name="Yang Q."/>
            <person name="Chen L."/>
            <person name="Sun Z."/>
            <person name="Wang K."/>
            <person name="Pan B."/>
            <person name="Chen J."/>
            <person name="Bao Y."/>
            <person name="Liu F."/>
            <person name="Qi X."/>
            <person name="Gang D.R."/>
            <person name="Wen J."/>
            <person name="Li J."/>
        </authorList>
    </citation>
    <scope>NUCLEOTIDE SEQUENCE</scope>
    <source>
        <strain evidence="2">Dzin_1.0</strain>
    </source>
</reference>
<evidence type="ECO:0000313" key="3">
    <source>
        <dbReference type="Proteomes" id="UP001085076"/>
    </source>
</evidence>
<accession>A0A9D5HJS6</accession>
<dbReference type="EMBL" id="JAGGNH010000003">
    <property type="protein sequence ID" value="KAJ0978677.1"/>
    <property type="molecule type" value="Genomic_DNA"/>
</dbReference>
<reference evidence="2" key="1">
    <citation type="submission" date="2021-03" db="EMBL/GenBank/DDBJ databases">
        <authorList>
            <person name="Li Z."/>
            <person name="Yang C."/>
        </authorList>
    </citation>
    <scope>NUCLEOTIDE SEQUENCE</scope>
    <source>
        <strain evidence="2">Dzin_1.0</strain>
        <tissue evidence="2">Leaf</tissue>
    </source>
</reference>
<comment type="caution">
    <text evidence="2">The sequence shown here is derived from an EMBL/GenBank/DDBJ whole genome shotgun (WGS) entry which is preliminary data.</text>
</comment>
<dbReference type="AlphaFoldDB" id="A0A9D5HJS6"/>
<evidence type="ECO:0000256" key="1">
    <source>
        <dbReference type="SAM" id="MobiDB-lite"/>
    </source>
</evidence>
<feature type="compositionally biased region" description="Basic and acidic residues" evidence="1">
    <location>
        <begin position="33"/>
        <end position="48"/>
    </location>
</feature>
<feature type="region of interest" description="Disordered" evidence="1">
    <location>
        <begin position="126"/>
        <end position="148"/>
    </location>
</feature>
<protein>
    <submittedName>
        <fullName evidence="2">Uncharacterized protein</fullName>
    </submittedName>
</protein>
<feature type="compositionally biased region" description="Basic and acidic residues" evidence="1">
    <location>
        <begin position="138"/>
        <end position="147"/>
    </location>
</feature>
<evidence type="ECO:0000313" key="2">
    <source>
        <dbReference type="EMBL" id="KAJ0978677.1"/>
    </source>
</evidence>
<proteinExistence type="predicted"/>
<feature type="region of interest" description="Disordered" evidence="1">
    <location>
        <begin position="1"/>
        <end position="82"/>
    </location>
</feature>
<keyword evidence="3" id="KW-1185">Reference proteome</keyword>
<name>A0A9D5HJS6_9LILI</name>
<sequence length="182" mass="20692">MDEDDPPIENPSRELIPCPQPHRRGGETNTKTSLEDRFPPVGDMRDDEMLTLPSLPPPEPTIKRSKLEESNLSLFPRSPTRLITSRDKELQIRSEGRMTDQGQEEAMDDHARLVDRVTLALQDKGSGMVHGDQDMEEVNDKGKGKELFDDDMPLAQLQKEAKMEALARRDKAKDGVHRIPEW</sequence>
<organism evidence="2 3">
    <name type="scientific">Dioscorea zingiberensis</name>
    <dbReference type="NCBI Taxonomy" id="325984"/>
    <lineage>
        <taxon>Eukaryota</taxon>
        <taxon>Viridiplantae</taxon>
        <taxon>Streptophyta</taxon>
        <taxon>Embryophyta</taxon>
        <taxon>Tracheophyta</taxon>
        <taxon>Spermatophyta</taxon>
        <taxon>Magnoliopsida</taxon>
        <taxon>Liliopsida</taxon>
        <taxon>Dioscoreales</taxon>
        <taxon>Dioscoreaceae</taxon>
        <taxon>Dioscorea</taxon>
    </lineage>
</organism>